<organism evidence="5">
    <name type="scientific">Nippostrongylus brasiliensis</name>
    <name type="common">Rat hookworm</name>
    <dbReference type="NCBI Taxonomy" id="27835"/>
    <lineage>
        <taxon>Eukaryota</taxon>
        <taxon>Metazoa</taxon>
        <taxon>Ecdysozoa</taxon>
        <taxon>Nematoda</taxon>
        <taxon>Chromadorea</taxon>
        <taxon>Rhabditida</taxon>
        <taxon>Rhabditina</taxon>
        <taxon>Rhabditomorpha</taxon>
        <taxon>Strongyloidea</taxon>
        <taxon>Heligmosomidae</taxon>
        <taxon>Nippostrongylus</taxon>
    </lineage>
</organism>
<feature type="compositionally biased region" description="Low complexity" evidence="1">
    <location>
        <begin position="112"/>
        <end position="123"/>
    </location>
</feature>
<feature type="region of interest" description="Disordered" evidence="1">
    <location>
        <begin position="106"/>
        <end position="148"/>
    </location>
</feature>
<feature type="region of interest" description="Disordered" evidence="1">
    <location>
        <begin position="272"/>
        <end position="304"/>
    </location>
</feature>
<evidence type="ECO:0000313" key="4">
    <source>
        <dbReference type="Proteomes" id="UP000271162"/>
    </source>
</evidence>
<evidence type="ECO:0000256" key="1">
    <source>
        <dbReference type="SAM" id="MobiDB-lite"/>
    </source>
</evidence>
<feature type="signal peptide" evidence="2">
    <location>
        <begin position="1"/>
        <end position="21"/>
    </location>
</feature>
<keyword evidence="4" id="KW-1185">Reference proteome</keyword>
<accession>A0A0N4YK20</accession>
<protein>
    <submittedName>
        <fullName evidence="5">BZIP domain-containing protein</fullName>
    </submittedName>
</protein>
<dbReference type="WBParaSite" id="NBR_0001735001-mRNA-1">
    <property type="protein sequence ID" value="NBR_0001735001-mRNA-1"/>
    <property type="gene ID" value="NBR_0001735001"/>
</dbReference>
<evidence type="ECO:0000313" key="5">
    <source>
        <dbReference type="WBParaSite" id="NBR_0001735001-mRNA-1"/>
    </source>
</evidence>
<sequence length="321" mass="35782">MMSSTELVVFVAISLVVTARGETPISILDEGFGGPQQLQVTPSLTTLFEGSGDDDGITQKPYFTSLVPITLGSAFTLVNDELLDVVTMNPVDQAPPNPLPDQAVLSGGLVQSSSTPAPPRTTTVDSHTERAISSTPRPDHADFLPPSDDSTDVVRKFFDGEGFAAKITTTTTTTKAPAVRIRTKFRPNNKIVDGEVPRFNGFRKQVGKTSRSRLAKKRKELLSKLVLPKSSRRLVSHDVGPPGEEIPKPKGWTIHQVSNKTANMRRRRARKLARQRNARGEIRQSAHQGIRRNPQRNPRRNLRRNLRRKIRRYTRRHQAKH</sequence>
<feature type="compositionally biased region" description="Basic residues" evidence="1">
    <location>
        <begin position="289"/>
        <end position="304"/>
    </location>
</feature>
<gene>
    <name evidence="3" type="ORF">NBR_LOCUS17351</name>
</gene>
<feature type="chain" id="PRO_5043125958" evidence="2">
    <location>
        <begin position="22"/>
        <end position="321"/>
    </location>
</feature>
<dbReference type="Proteomes" id="UP000271162">
    <property type="component" value="Unassembled WGS sequence"/>
</dbReference>
<proteinExistence type="predicted"/>
<reference evidence="5" key="1">
    <citation type="submission" date="2017-02" db="UniProtKB">
        <authorList>
            <consortium name="WormBaseParasite"/>
        </authorList>
    </citation>
    <scope>IDENTIFICATION</scope>
</reference>
<evidence type="ECO:0000256" key="2">
    <source>
        <dbReference type="SAM" id="SignalP"/>
    </source>
</evidence>
<dbReference type="AlphaFoldDB" id="A0A0N4YK20"/>
<reference evidence="3 4" key="2">
    <citation type="submission" date="2018-11" db="EMBL/GenBank/DDBJ databases">
        <authorList>
            <consortium name="Pathogen Informatics"/>
        </authorList>
    </citation>
    <scope>NUCLEOTIDE SEQUENCE [LARGE SCALE GENOMIC DNA]</scope>
</reference>
<evidence type="ECO:0000313" key="3">
    <source>
        <dbReference type="EMBL" id="VDL80965.1"/>
    </source>
</evidence>
<keyword evidence="2" id="KW-0732">Signal</keyword>
<name>A0A0N4YK20_NIPBR</name>
<dbReference type="EMBL" id="UYSL01022712">
    <property type="protein sequence ID" value="VDL80965.1"/>
    <property type="molecule type" value="Genomic_DNA"/>
</dbReference>